<proteinExistence type="predicted"/>
<dbReference type="InterPro" id="IPR011050">
    <property type="entry name" value="Pectin_lyase_fold/virulence"/>
</dbReference>
<accession>A0A9W6FDN7</accession>
<dbReference type="Gene3D" id="2.60.40.2700">
    <property type="match status" value="1"/>
</dbReference>
<evidence type="ECO:0000313" key="1">
    <source>
        <dbReference type="EMBL" id="GLG05889.1"/>
    </source>
</evidence>
<evidence type="ECO:0000313" key="3">
    <source>
        <dbReference type="Proteomes" id="UP001145145"/>
    </source>
</evidence>
<comment type="caution">
    <text evidence="1">The sequence shown here is derived from an EMBL/GenBank/DDBJ whole genome shotgun (WGS) entry which is preliminary data.</text>
</comment>
<dbReference type="SUPFAM" id="SSF51126">
    <property type="entry name" value="Pectin lyase-like"/>
    <property type="match status" value="1"/>
</dbReference>
<dbReference type="InterPro" id="IPR035986">
    <property type="entry name" value="PKD_dom_sf"/>
</dbReference>
<reference evidence="1" key="2">
    <citation type="submission" date="2022-11" db="EMBL/GenBank/DDBJ databases">
        <title>Draft genome sequence of Sellimonas catena strain 12EGH17.</title>
        <authorList>
            <person name="Atsushi H."/>
            <person name="Moriya O."/>
            <person name="Mitsuo S."/>
        </authorList>
    </citation>
    <scope>NUCLEOTIDE SEQUENCE</scope>
    <source>
        <strain evidence="1">12EGH17</strain>
    </source>
</reference>
<dbReference type="SUPFAM" id="SSF49299">
    <property type="entry name" value="PKD domain"/>
    <property type="match status" value="1"/>
</dbReference>
<gene>
    <name evidence="1" type="ORF">Selli1_30630</name>
    <name evidence="2" type="ORF">Selli2_26760</name>
</gene>
<dbReference type="AlphaFoldDB" id="A0A9W6FDN7"/>
<dbReference type="EMBL" id="BSBO01000040">
    <property type="protein sequence ID" value="GLG05889.1"/>
    <property type="molecule type" value="Genomic_DNA"/>
</dbReference>
<protein>
    <submittedName>
        <fullName evidence="1">Uncharacterized protein</fullName>
    </submittedName>
</protein>
<sequence>MELTVTPAKPVIDSISEDTVYDKSEAAEPLKVTATVSDAGTLSYQWYFTESQDGTPKKIEGETSETLYLDQGQTGYYQVKVTNNDANGNSDTAVSVKSDLIKIEFGDYVARIGNKAYATLNEAVENANSGDTVYLIKDAELQQNITINKNLVLEGKGNTLKRTEASKNSAMITLSGAKVKIHQMTLDGGAVWTGNVNDILNRGTSNSGIAANGAIVRIMGGELELLDGTSLQNNVNQKEYAEAGGAVCVEDGSTLKLNGGKIVNNHTSKYGGAVIAFHSASVVLINGQVAGNSAGTSGAAFCMDHNSTITMKVSEGETEGAVIENNRTPGSGGAIWLANGKAELQGGTIRNNYAVSDGSAVFMSGSGTVNLGSTYVVSNRSAIRVANGTLNLTGPIRMNDMISLARGKMMNIKTSSYGTETSKIPVWIEGYTSAGAKFANADTKEQAQAATEVLYISNGTLPVYSVGTEVFYGNPTNIQITKNLPEEHTIMTGKELILTVEAEISPAEAGNLVYTWYQAQDKEGNGAVVIAENQGAQGNILKLGDCSEGECYFYCEISVDNGKADPVRTNVTKVIVEKFVPAKKAIEKFTAIK</sequence>
<dbReference type="RefSeq" id="WP_281845662.1">
    <property type="nucleotide sequence ID" value="NZ_BSBO01000040.1"/>
</dbReference>
<dbReference type="EMBL" id="BSCH01000018">
    <property type="protein sequence ID" value="GLG91249.1"/>
    <property type="molecule type" value="Genomic_DNA"/>
</dbReference>
<evidence type="ECO:0000313" key="2">
    <source>
        <dbReference type="EMBL" id="GLG91249.1"/>
    </source>
</evidence>
<organism evidence="1 3">
    <name type="scientific">Sellimonas catena</name>
    <dbReference type="NCBI Taxonomy" id="2994035"/>
    <lineage>
        <taxon>Bacteria</taxon>
        <taxon>Bacillati</taxon>
        <taxon>Bacillota</taxon>
        <taxon>Clostridia</taxon>
        <taxon>Lachnospirales</taxon>
        <taxon>Lachnospiraceae</taxon>
        <taxon>Sellimonas</taxon>
    </lineage>
</organism>
<reference evidence="1" key="1">
    <citation type="submission" date="2022-11" db="EMBL/GenBank/DDBJ databases">
        <title>Draft genome sequence of Sellimonas catena strain 12EGH17.</title>
        <authorList>
            <person name="Hisatomi A."/>
            <person name="Ohkuma M."/>
            <person name="Sakamoto M."/>
        </authorList>
    </citation>
    <scope>NUCLEOTIDE SEQUENCE</scope>
    <source>
        <strain evidence="1">12EGH17</strain>
    </source>
</reference>
<keyword evidence="3" id="KW-1185">Reference proteome</keyword>
<reference evidence="2" key="3">
    <citation type="submission" date="2022-11" db="EMBL/GenBank/DDBJ databases">
        <title>Draft genome sequence of Sellimonas catena strain 18CBH55.</title>
        <authorList>
            <person name="Atsushi H."/>
            <person name="Moriya O."/>
            <person name="Mitsuo S."/>
        </authorList>
    </citation>
    <scope>NUCLEOTIDE SEQUENCE</scope>
    <source>
        <strain evidence="2">18CBH55</strain>
    </source>
</reference>
<reference evidence="1 3" key="5">
    <citation type="journal article" date="2023" name="Int. J. Syst. Evol. Microbiol.">
        <title>Sellimonas catena sp. nov., isolated from human faeces.</title>
        <authorList>
            <person name="Hisatomi A."/>
            <person name="Ohkuma M."/>
            <person name="Sakamoto M."/>
        </authorList>
    </citation>
    <scope>NUCLEOTIDE SEQUENCE [LARGE SCALE GENOMIC DNA]</scope>
    <source>
        <strain evidence="1 3">12EGH17</strain>
        <strain evidence="2">18CBH55</strain>
    </source>
</reference>
<dbReference type="Proteomes" id="UP001145145">
    <property type="component" value="Unassembled WGS sequence"/>
</dbReference>
<name>A0A9W6FDN7_9FIRM</name>
<dbReference type="Proteomes" id="UP001145094">
    <property type="component" value="Unassembled WGS sequence"/>
</dbReference>
<reference evidence="2" key="4">
    <citation type="submission" date="2022-11" db="EMBL/GenBank/DDBJ databases">
        <title>Draft genome sequence of Sellimonas catena strain 18CBH55.</title>
        <authorList>
            <person name="Hisatomi A."/>
            <person name="Ohkuma M."/>
            <person name="Sakamoto M."/>
        </authorList>
    </citation>
    <scope>NUCLEOTIDE SEQUENCE</scope>
    <source>
        <strain evidence="2">18CBH55</strain>
    </source>
</reference>